<gene>
    <name evidence="2" type="ORF">XELAEV_18038607mg</name>
</gene>
<proteinExistence type="predicted"/>
<sequence>MLHMHCLAFSYVCLISLPLASSRLLSPPLLLTLAHSSFNLHSVTCSVSCSHYDLLTYPFVHRYLIYTVLNKLLHDLQGVIGSSHCTPIYLRLQL</sequence>
<organism evidence="2 3">
    <name type="scientific">Xenopus laevis</name>
    <name type="common">African clawed frog</name>
    <dbReference type="NCBI Taxonomy" id="8355"/>
    <lineage>
        <taxon>Eukaryota</taxon>
        <taxon>Metazoa</taxon>
        <taxon>Chordata</taxon>
        <taxon>Craniata</taxon>
        <taxon>Vertebrata</taxon>
        <taxon>Euteleostomi</taxon>
        <taxon>Amphibia</taxon>
        <taxon>Batrachia</taxon>
        <taxon>Anura</taxon>
        <taxon>Pipoidea</taxon>
        <taxon>Pipidae</taxon>
        <taxon>Xenopodinae</taxon>
        <taxon>Xenopus</taxon>
        <taxon>Xenopus</taxon>
    </lineage>
</organism>
<evidence type="ECO:0000256" key="1">
    <source>
        <dbReference type="SAM" id="SignalP"/>
    </source>
</evidence>
<reference evidence="3" key="1">
    <citation type="journal article" date="2016" name="Nature">
        <title>Genome evolution in the allotetraploid frog Xenopus laevis.</title>
        <authorList>
            <person name="Session A.M."/>
            <person name="Uno Y."/>
            <person name="Kwon T."/>
            <person name="Chapman J.A."/>
            <person name="Toyoda A."/>
            <person name="Takahashi S."/>
            <person name="Fukui A."/>
            <person name="Hikosaka A."/>
            <person name="Suzuki A."/>
            <person name="Kondo M."/>
            <person name="van Heeringen S.J."/>
            <person name="Quigley I."/>
            <person name="Heinz S."/>
            <person name="Ogino H."/>
            <person name="Ochi H."/>
            <person name="Hellsten U."/>
            <person name="Lyons J.B."/>
            <person name="Simakov O."/>
            <person name="Putnam N."/>
            <person name="Stites J."/>
            <person name="Kuroki Y."/>
            <person name="Tanaka T."/>
            <person name="Michiue T."/>
            <person name="Watanabe M."/>
            <person name="Bogdanovic O."/>
            <person name="Lister R."/>
            <person name="Georgiou G."/>
            <person name="Paranjpe S.S."/>
            <person name="van Kruijsbergen I."/>
            <person name="Shu S."/>
            <person name="Carlson J."/>
            <person name="Kinoshita T."/>
            <person name="Ohta Y."/>
            <person name="Mawaribuchi S."/>
            <person name="Jenkins J."/>
            <person name="Grimwood J."/>
            <person name="Schmutz J."/>
            <person name="Mitros T."/>
            <person name="Mozaffari S.V."/>
            <person name="Suzuki Y."/>
            <person name="Haramoto Y."/>
            <person name="Yamamoto T.S."/>
            <person name="Takagi C."/>
            <person name="Heald R."/>
            <person name="Miller K."/>
            <person name="Haudenschild C."/>
            <person name="Kitzman J."/>
            <person name="Nakayama T."/>
            <person name="Izutsu Y."/>
            <person name="Robert J."/>
            <person name="Fortriede J."/>
            <person name="Burns K."/>
            <person name="Lotay V."/>
            <person name="Karimi K."/>
            <person name="Yasuoka Y."/>
            <person name="Dichmann D.S."/>
            <person name="Flajnik M.F."/>
            <person name="Houston D.W."/>
            <person name="Shendure J."/>
            <person name="DuPasquier L."/>
            <person name="Vize P.D."/>
            <person name="Zorn A.M."/>
            <person name="Ito M."/>
            <person name="Marcotte E.M."/>
            <person name="Wallingford J.B."/>
            <person name="Ito Y."/>
            <person name="Asashima M."/>
            <person name="Ueno N."/>
            <person name="Matsuda Y."/>
            <person name="Veenstra G.J."/>
            <person name="Fujiyama A."/>
            <person name="Harland R.M."/>
            <person name="Taira M."/>
            <person name="Rokhsar D.S."/>
        </authorList>
    </citation>
    <scope>NUCLEOTIDE SEQUENCE [LARGE SCALE GENOMIC DNA]</scope>
    <source>
        <strain evidence="3">J</strain>
    </source>
</reference>
<evidence type="ECO:0000313" key="3">
    <source>
        <dbReference type="Proteomes" id="UP000694892"/>
    </source>
</evidence>
<evidence type="ECO:0008006" key="4">
    <source>
        <dbReference type="Google" id="ProtNLM"/>
    </source>
</evidence>
<name>A0A974C6C7_XENLA</name>
<feature type="chain" id="PRO_5037629569" description="Secreted protein" evidence="1">
    <location>
        <begin position="23"/>
        <end position="94"/>
    </location>
</feature>
<keyword evidence="1" id="KW-0732">Signal</keyword>
<dbReference type="AlphaFoldDB" id="A0A974C6C7"/>
<dbReference type="EMBL" id="CM004480">
    <property type="protein sequence ID" value="OCT67314.1"/>
    <property type="molecule type" value="Genomic_DNA"/>
</dbReference>
<protein>
    <recommendedName>
        <fullName evidence="4">Secreted protein</fullName>
    </recommendedName>
</protein>
<accession>A0A974C6C7</accession>
<feature type="signal peptide" evidence="1">
    <location>
        <begin position="1"/>
        <end position="22"/>
    </location>
</feature>
<evidence type="ECO:0000313" key="2">
    <source>
        <dbReference type="EMBL" id="OCT67314.1"/>
    </source>
</evidence>
<dbReference type="Proteomes" id="UP000694892">
    <property type="component" value="Chromosome 8L"/>
</dbReference>